<evidence type="ECO:0000313" key="2">
    <source>
        <dbReference type="Proteomes" id="UP000194798"/>
    </source>
</evidence>
<dbReference type="Proteomes" id="UP000194798">
    <property type="component" value="Unassembled WGS sequence"/>
</dbReference>
<organism evidence="1 2">
    <name type="scientific">Thioflexithrix psekupsensis</name>
    <dbReference type="NCBI Taxonomy" id="1570016"/>
    <lineage>
        <taxon>Bacteria</taxon>
        <taxon>Pseudomonadati</taxon>
        <taxon>Pseudomonadota</taxon>
        <taxon>Gammaproteobacteria</taxon>
        <taxon>Thiotrichales</taxon>
        <taxon>Thioflexithrix</taxon>
    </lineage>
</organism>
<evidence type="ECO:0000313" key="1">
    <source>
        <dbReference type="EMBL" id="OUD14104.1"/>
    </source>
</evidence>
<name>A0A251X8J5_9GAMM</name>
<reference evidence="1 2" key="1">
    <citation type="submission" date="2016-12" db="EMBL/GenBank/DDBJ databases">
        <title>Thioflexothrix psekupsii D3 genome sequencing and assembly.</title>
        <authorList>
            <person name="Fomenkov A."/>
            <person name="Vincze T."/>
            <person name="Grabovich M."/>
            <person name="Anton B.P."/>
            <person name="Dubinina G."/>
            <person name="Orlova M."/>
            <person name="Belousova E."/>
            <person name="Roberts R.J."/>
        </authorList>
    </citation>
    <scope>NUCLEOTIDE SEQUENCE [LARGE SCALE GENOMIC DNA]</scope>
    <source>
        <strain evidence="1">D3</strain>
    </source>
</reference>
<keyword evidence="2" id="KW-1185">Reference proteome</keyword>
<dbReference type="RefSeq" id="WP_086487887.1">
    <property type="nucleotide sequence ID" value="NZ_MSLT01000012.1"/>
</dbReference>
<accession>A0A251X8J5</accession>
<comment type="caution">
    <text evidence="1">The sequence shown here is derived from an EMBL/GenBank/DDBJ whole genome shotgun (WGS) entry which is preliminary data.</text>
</comment>
<gene>
    <name evidence="1" type="ORF">TPSD3_07120</name>
</gene>
<sequence length="82" mass="9388">MQFALYRLGVMFAQNTSVSAEQWWREVELLLGGSRLKASPVIRRIAALPNALTHELTKEELQILEAFIQQCVSIVSMRDLRD</sequence>
<dbReference type="AlphaFoldDB" id="A0A251X8J5"/>
<proteinExistence type="predicted"/>
<dbReference type="EMBL" id="MSLT01000012">
    <property type="protein sequence ID" value="OUD14104.1"/>
    <property type="molecule type" value="Genomic_DNA"/>
</dbReference>
<protein>
    <submittedName>
        <fullName evidence="1">Uncharacterized protein</fullName>
    </submittedName>
</protein>